<dbReference type="Pfam" id="PF00990">
    <property type="entry name" value="GGDEF"/>
    <property type="match status" value="1"/>
</dbReference>
<dbReference type="NCBIfam" id="TIGR00254">
    <property type="entry name" value="GGDEF"/>
    <property type="match status" value="1"/>
</dbReference>
<dbReference type="PROSITE" id="PS50887">
    <property type="entry name" value="GGDEF"/>
    <property type="match status" value="1"/>
</dbReference>
<dbReference type="SUPFAM" id="SSF52172">
    <property type="entry name" value="CheY-like"/>
    <property type="match status" value="1"/>
</dbReference>
<comment type="cofactor">
    <cofactor evidence="1">
        <name>Mg(2+)</name>
        <dbReference type="ChEBI" id="CHEBI:18420"/>
    </cofactor>
</comment>
<evidence type="ECO:0000259" key="3">
    <source>
        <dbReference type="PROSITE" id="PS50110"/>
    </source>
</evidence>
<sequence>MMLAKSSFRVLLIENELDDAYIAMQLLQKDSQHFFNVEHIRDIAEIESVKNKSSFDAVLLDLGLDESFGLATLQSARELLGDFPFIVITGTDDSVLGEQAIREGAQDYLPKSELSPWLLSRAVTFSVERHQLLKEIKASTTKDTLTLLNNRRAFDEKLKEHVNLFIRYNENFALLFIDLDDFKTVNDMHGHLAGDELLKQVGSRLKKSIRATDFIARIGGDEFAIIIQKYNEKSELSAVANNKLNHFDSPFIVNVNGVNQSLNVTLSIGIATSHDIDELSAEMLIHAADKAMYDAKKVKGCQFCFFQ</sequence>
<evidence type="ECO:0000313" key="6">
    <source>
        <dbReference type="Proteomes" id="UP000033434"/>
    </source>
</evidence>
<dbReference type="SUPFAM" id="SSF55073">
    <property type="entry name" value="Nucleotide cyclase"/>
    <property type="match status" value="1"/>
</dbReference>
<proteinExistence type="predicted"/>
<protein>
    <recommendedName>
        <fullName evidence="7">Diguanylate cyclase</fullName>
    </recommendedName>
</protein>
<evidence type="ECO:0000259" key="4">
    <source>
        <dbReference type="PROSITE" id="PS50887"/>
    </source>
</evidence>
<dbReference type="CDD" id="cd01949">
    <property type="entry name" value="GGDEF"/>
    <property type="match status" value="1"/>
</dbReference>
<dbReference type="SMART" id="SM00448">
    <property type="entry name" value="REC"/>
    <property type="match status" value="1"/>
</dbReference>
<reference evidence="5 6" key="1">
    <citation type="journal article" date="2015" name="BMC Genomics">
        <title>Genome mining reveals unlocked bioactive potential of marine Gram-negative bacteria.</title>
        <authorList>
            <person name="Machado H."/>
            <person name="Sonnenschein E.C."/>
            <person name="Melchiorsen J."/>
            <person name="Gram L."/>
        </authorList>
    </citation>
    <scope>NUCLEOTIDE SEQUENCE [LARGE SCALE GENOMIC DNA]</scope>
    <source>
        <strain evidence="5 6">S4054</strain>
    </source>
</reference>
<dbReference type="PANTHER" id="PTHR46663">
    <property type="entry name" value="DIGUANYLATE CYCLASE DGCT-RELATED"/>
    <property type="match status" value="1"/>
</dbReference>
<name>A0A0F6A8B6_9GAMM</name>
<dbReference type="PROSITE" id="PS50110">
    <property type="entry name" value="RESPONSE_REGULATORY"/>
    <property type="match status" value="1"/>
</dbReference>
<dbReference type="InterPro" id="IPR043128">
    <property type="entry name" value="Rev_trsase/Diguanyl_cyclase"/>
</dbReference>
<dbReference type="EMBL" id="AUXW01000181">
    <property type="protein sequence ID" value="KKE81649.1"/>
    <property type="molecule type" value="Genomic_DNA"/>
</dbReference>
<dbReference type="InterPro" id="IPR052163">
    <property type="entry name" value="DGC-Regulatory_Protein"/>
</dbReference>
<accession>A0A0F6A8B6</accession>
<comment type="caution">
    <text evidence="5">The sequence shown here is derived from an EMBL/GenBank/DDBJ whole genome shotgun (WGS) entry which is preliminary data.</text>
</comment>
<dbReference type="PATRIC" id="fig|1129367.4.peg.4522"/>
<gene>
    <name evidence="5" type="ORF">N479_21750</name>
</gene>
<dbReference type="Gene3D" id="3.40.50.2300">
    <property type="match status" value="1"/>
</dbReference>
<dbReference type="Proteomes" id="UP000033434">
    <property type="component" value="Unassembled WGS sequence"/>
</dbReference>
<dbReference type="AlphaFoldDB" id="A0A0F6A8B6"/>
<feature type="domain" description="GGDEF" evidence="4">
    <location>
        <begin position="170"/>
        <end position="307"/>
    </location>
</feature>
<dbReference type="InterPro" id="IPR000160">
    <property type="entry name" value="GGDEF_dom"/>
</dbReference>
<dbReference type="GO" id="GO:0000160">
    <property type="term" value="P:phosphorelay signal transduction system"/>
    <property type="evidence" value="ECO:0007669"/>
    <property type="project" value="InterPro"/>
</dbReference>
<dbReference type="FunFam" id="3.30.70.270:FF:000001">
    <property type="entry name" value="Diguanylate cyclase domain protein"/>
    <property type="match status" value="1"/>
</dbReference>
<organism evidence="5 6">
    <name type="scientific">Pseudoalteromonas luteoviolacea S4054</name>
    <dbReference type="NCBI Taxonomy" id="1129367"/>
    <lineage>
        <taxon>Bacteria</taxon>
        <taxon>Pseudomonadati</taxon>
        <taxon>Pseudomonadota</taxon>
        <taxon>Gammaproteobacteria</taxon>
        <taxon>Alteromonadales</taxon>
        <taxon>Pseudoalteromonadaceae</taxon>
        <taxon>Pseudoalteromonas</taxon>
    </lineage>
</organism>
<feature type="modified residue" description="4-aspartylphosphate" evidence="2">
    <location>
        <position position="61"/>
    </location>
</feature>
<evidence type="ECO:0000256" key="2">
    <source>
        <dbReference type="PROSITE-ProRule" id="PRU00169"/>
    </source>
</evidence>
<dbReference type="CDD" id="cd00156">
    <property type="entry name" value="REC"/>
    <property type="match status" value="1"/>
</dbReference>
<dbReference type="GO" id="GO:0003824">
    <property type="term" value="F:catalytic activity"/>
    <property type="evidence" value="ECO:0007669"/>
    <property type="project" value="UniProtKB-ARBA"/>
</dbReference>
<dbReference type="Pfam" id="PF00072">
    <property type="entry name" value="Response_reg"/>
    <property type="match status" value="1"/>
</dbReference>
<dbReference type="Gene3D" id="3.30.70.270">
    <property type="match status" value="1"/>
</dbReference>
<evidence type="ECO:0008006" key="7">
    <source>
        <dbReference type="Google" id="ProtNLM"/>
    </source>
</evidence>
<evidence type="ECO:0000256" key="1">
    <source>
        <dbReference type="ARBA" id="ARBA00001946"/>
    </source>
</evidence>
<dbReference type="PANTHER" id="PTHR46663:SF2">
    <property type="entry name" value="GGDEF DOMAIN-CONTAINING PROTEIN"/>
    <property type="match status" value="1"/>
</dbReference>
<dbReference type="InterPro" id="IPR011006">
    <property type="entry name" value="CheY-like_superfamily"/>
</dbReference>
<dbReference type="SMART" id="SM00267">
    <property type="entry name" value="GGDEF"/>
    <property type="match status" value="1"/>
</dbReference>
<dbReference type="InterPro" id="IPR029787">
    <property type="entry name" value="Nucleotide_cyclase"/>
</dbReference>
<keyword evidence="2" id="KW-0597">Phosphoprotein</keyword>
<dbReference type="InterPro" id="IPR001789">
    <property type="entry name" value="Sig_transdc_resp-reg_receiver"/>
</dbReference>
<feature type="domain" description="Response regulatory" evidence="3">
    <location>
        <begin position="9"/>
        <end position="126"/>
    </location>
</feature>
<dbReference type="RefSeq" id="WP_052961121.1">
    <property type="nucleotide sequence ID" value="NZ_AUXW01000181.1"/>
</dbReference>
<evidence type="ECO:0000313" key="5">
    <source>
        <dbReference type="EMBL" id="KKE81649.1"/>
    </source>
</evidence>